<evidence type="ECO:0000313" key="1">
    <source>
        <dbReference type="EMBL" id="VDD13224.1"/>
    </source>
</evidence>
<organism evidence="1">
    <name type="scientific">Brassica campestris</name>
    <name type="common">Field mustard</name>
    <dbReference type="NCBI Taxonomy" id="3711"/>
    <lineage>
        <taxon>Eukaryota</taxon>
        <taxon>Viridiplantae</taxon>
        <taxon>Streptophyta</taxon>
        <taxon>Embryophyta</taxon>
        <taxon>Tracheophyta</taxon>
        <taxon>Spermatophyta</taxon>
        <taxon>Magnoliopsida</taxon>
        <taxon>eudicotyledons</taxon>
        <taxon>Gunneridae</taxon>
        <taxon>Pentapetalae</taxon>
        <taxon>rosids</taxon>
        <taxon>malvids</taxon>
        <taxon>Brassicales</taxon>
        <taxon>Brassicaceae</taxon>
        <taxon>Brassiceae</taxon>
        <taxon>Brassica</taxon>
    </lineage>
</organism>
<accession>A0A3P6CJZ7</accession>
<name>A0A3P6CJZ7_BRACM</name>
<protein>
    <submittedName>
        <fullName evidence="1">Uncharacterized protein</fullName>
    </submittedName>
</protein>
<dbReference type="AlphaFoldDB" id="A0A3P6CJZ7"/>
<reference evidence="1" key="1">
    <citation type="submission" date="2018-11" db="EMBL/GenBank/DDBJ databases">
        <authorList>
            <consortium name="Genoscope - CEA"/>
            <person name="William W."/>
        </authorList>
    </citation>
    <scope>NUCLEOTIDE SEQUENCE</scope>
</reference>
<sequence>MESYSNDSDCGIGKVVDMSSFGNKATLILELLHP</sequence>
<dbReference type="EMBL" id="LR031576">
    <property type="protein sequence ID" value="VDD13224.1"/>
    <property type="molecule type" value="Genomic_DNA"/>
</dbReference>
<proteinExistence type="predicted"/>
<gene>
    <name evidence="1" type="ORF">BRAA04T17354Z</name>
</gene>